<dbReference type="SUPFAM" id="SSF52540">
    <property type="entry name" value="P-loop containing nucleoside triphosphate hydrolases"/>
    <property type="match status" value="1"/>
</dbReference>
<name>A0AA38X2G9_9EURO</name>
<dbReference type="InterPro" id="IPR056884">
    <property type="entry name" value="NPHP3-like_N"/>
</dbReference>
<dbReference type="AlphaFoldDB" id="A0AA38X2G9"/>
<sequence>MLSLSRFKSRYQGQNKAGENDTILDPESFPSGIKILADPPSRLVDVVFVHGLTGDRERTWTSPATGTCWPRDLLPTFLPDARIVTFDYDAYVVRRHGQVAQIDISHHANDLLNHLANERRGLDSASKPVIFIAHSLGGVLCKDALAISEASVDADLRGIAKYTCGIAFVGTPHAGSWIATWAKTPATLLGVIERTDLTLLALLKPGSEILSRIHNHFLVSLRRRESNQNPIEVACFYETLPMLGKVQIVDQPSATIPGYNNISNHADHRDVARFPSKDHPSFKSIVGVLERWTQKGRVPDSSDDAEAFLETLAFKEMGVRQAIVETGETGTCTWLLESSIYQAWESSKDVETSHALLWIKGKPGSGKSTLMKYVASKNAQAEGVVRLVFFFNARGAEAEQNAEGLFKTFLHRLVCESRPMRNRLLTSYRKKKAMVGRRNTVTWDRAELRDLFFDALLFNQDSKVEIFVDALDECKENEVADIVAAFERCAAGYADRMSPDLKICWSSRHYPHISVAHGFELTVEAMNSYDIGLYVHRRLARSKVYEQLRAMEAEIVTKSQEVFLWSVLAMNKICKLADRGLPLDKIQRLIHDLPTELCTLYSEIVSTLDPVLADTANLMYLVLYTSRPLDANEIRLGIEFIRKEYPSSLEPFSSLSEQISSFRLYITELSGGLLEAIDSGFRSGSKRGKPLGTTEEYLGATDNLHPPESRRRSTYKPIKSFQLYDSKTRWIVQVIHETVRDYLTRDGVGQLPGQSSPLSLDPLTGHLRLYQFC</sequence>
<accession>A0AA38X2G9</accession>
<dbReference type="PANTHER" id="PTHR10039:SF5">
    <property type="entry name" value="NACHT DOMAIN-CONTAINING PROTEIN"/>
    <property type="match status" value="1"/>
</dbReference>
<proteinExistence type="predicted"/>
<dbReference type="Pfam" id="PF24883">
    <property type="entry name" value="NPHP3_N"/>
    <property type="match status" value="1"/>
</dbReference>
<reference evidence="5" key="1">
    <citation type="submission" date="2022-10" db="EMBL/GenBank/DDBJ databases">
        <title>Culturing micro-colonial fungi from biological soil crusts in the Mojave desert and describing Neophaeococcomyces mojavensis, and introducing the new genera and species Taxawa tesnikishii.</title>
        <authorList>
            <person name="Kurbessoian T."/>
            <person name="Stajich J.E."/>
        </authorList>
    </citation>
    <scope>NUCLEOTIDE SEQUENCE</scope>
    <source>
        <strain evidence="5">TK_41</strain>
    </source>
</reference>
<dbReference type="InterPro" id="IPR000073">
    <property type="entry name" value="AB_hydrolase_1"/>
</dbReference>
<feature type="region of interest" description="Disordered" evidence="2">
    <location>
        <begin position="692"/>
        <end position="712"/>
    </location>
</feature>
<evidence type="ECO:0000256" key="1">
    <source>
        <dbReference type="ARBA" id="ARBA00022737"/>
    </source>
</evidence>
<evidence type="ECO:0000313" key="5">
    <source>
        <dbReference type="EMBL" id="KAJ9605559.1"/>
    </source>
</evidence>
<dbReference type="Pfam" id="PF12697">
    <property type="entry name" value="Abhydrolase_6"/>
    <property type="match status" value="1"/>
</dbReference>
<keyword evidence="6" id="KW-1185">Reference proteome</keyword>
<evidence type="ECO:0008006" key="7">
    <source>
        <dbReference type="Google" id="ProtNLM"/>
    </source>
</evidence>
<dbReference type="Gene3D" id="3.40.50.300">
    <property type="entry name" value="P-loop containing nucleotide triphosphate hydrolases"/>
    <property type="match status" value="1"/>
</dbReference>
<feature type="region of interest" description="Disordered" evidence="2">
    <location>
        <begin position="1"/>
        <end position="24"/>
    </location>
</feature>
<dbReference type="InterPro" id="IPR027417">
    <property type="entry name" value="P-loop_NTPase"/>
</dbReference>
<dbReference type="Gene3D" id="3.40.50.1820">
    <property type="entry name" value="alpha/beta hydrolase"/>
    <property type="match status" value="1"/>
</dbReference>
<keyword evidence="1" id="KW-0677">Repeat</keyword>
<comment type="caution">
    <text evidence="5">The sequence shown here is derived from an EMBL/GenBank/DDBJ whole genome shotgun (WGS) entry which is preliminary data.</text>
</comment>
<evidence type="ECO:0000313" key="6">
    <source>
        <dbReference type="Proteomes" id="UP001172673"/>
    </source>
</evidence>
<feature type="domain" description="Nephrocystin 3-like N-terminal" evidence="4">
    <location>
        <begin position="330"/>
        <end position="508"/>
    </location>
</feature>
<dbReference type="EMBL" id="JAPDRK010000016">
    <property type="protein sequence ID" value="KAJ9605559.1"/>
    <property type="molecule type" value="Genomic_DNA"/>
</dbReference>
<dbReference type="SUPFAM" id="SSF53474">
    <property type="entry name" value="alpha/beta-Hydrolases"/>
    <property type="match status" value="1"/>
</dbReference>
<evidence type="ECO:0000259" key="3">
    <source>
        <dbReference type="Pfam" id="PF12697"/>
    </source>
</evidence>
<evidence type="ECO:0000259" key="4">
    <source>
        <dbReference type="Pfam" id="PF24883"/>
    </source>
</evidence>
<protein>
    <recommendedName>
        <fullName evidence="7">NACHT domain-containing protein</fullName>
    </recommendedName>
</protein>
<dbReference type="InterPro" id="IPR029058">
    <property type="entry name" value="AB_hydrolase_fold"/>
</dbReference>
<gene>
    <name evidence="5" type="ORF">H2200_010216</name>
</gene>
<dbReference type="PANTHER" id="PTHR10039">
    <property type="entry name" value="AMELOGENIN"/>
    <property type="match status" value="1"/>
</dbReference>
<feature type="domain" description="AB hydrolase-1" evidence="3">
    <location>
        <begin position="46"/>
        <end position="167"/>
    </location>
</feature>
<dbReference type="Proteomes" id="UP001172673">
    <property type="component" value="Unassembled WGS sequence"/>
</dbReference>
<organism evidence="5 6">
    <name type="scientific">Cladophialophora chaetospira</name>
    <dbReference type="NCBI Taxonomy" id="386627"/>
    <lineage>
        <taxon>Eukaryota</taxon>
        <taxon>Fungi</taxon>
        <taxon>Dikarya</taxon>
        <taxon>Ascomycota</taxon>
        <taxon>Pezizomycotina</taxon>
        <taxon>Eurotiomycetes</taxon>
        <taxon>Chaetothyriomycetidae</taxon>
        <taxon>Chaetothyriales</taxon>
        <taxon>Herpotrichiellaceae</taxon>
        <taxon>Cladophialophora</taxon>
    </lineage>
</organism>
<evidence type="ECO:0000256" key="2">
    <source>
        <dbReference type="SAM" id="MobiDB-lite"/>
    </source>
</evidence>